<dbReference type="NCBIfam" id="NF006565">
    <property type="entry name" value="PRK09072.1"/>
    <property type="match status" value="1"/>
</dbReference>
<evidence type="ECO:0000313" key="4">
    <source>
        <dbReference type="Proteomes" id="UP000052052"/>
    </source>
</evidence>
<dbReference type="PROSITE" id="PS00061">
    <property type="entry name" value="ADH_SHORT"/>
    <property type="match status" value="1"/>
</dbReference>
<evidence type="ECO:0000313" key="3">
    <source>
        <dbReference type="EMBL" id="KRG68601.1"/>
    </source>
</evidence>
<comment type="caution">
    <text evidence="3">The sequence shown here is derived from an EMBL/GenBank/DDBJ whole genome shotgun (WGS) entry which is preliminary data.</text>
</comment>
<name>A0A0R0CFQ2_9GAMM</name>
<protein>
    <submittedName>
        <fullName evidence="3">Short-chain dehydrogenase</fullName>
    </submittedName>
</protein>
<comment type="similarity">
    <text evidence="1">Belongs to the short-chain dehydrogenases/reductases (SDR) family.</text>
</comment>
<reference evidence="3 4" key="1">
    <citation type="submission" date="2015-05" db="EMBL/GenBank/DDBJ databases">
        <title>Genome sequencing and analysis of members of genus Stenotrophomonas.</title>
        <authorList>
            <person name="Patil P.P."/>
            <person name="Midha S."/>
            <person name="Patil P.B."/>
        </authorList>
    </citation>
    <scope>NUCLEOTIDE SEQUENCE [LARGE SCALE GENOMIC DNA]</scope>
    <source>
        <strain evidence="3 4">DSM 21858</strain>
    </source>
</reference>
<dbReference type="OrthoDB" id="9787298at2"/>
<dbReference type="STRING" id="344882.ABB29_12475"/>
<dbReference type="PANTHER" id="PTHR44196">
    <property type="entry name" value="DEHYDROGENASE/REDUCTASE SDR FAMILY MEMBER 7B"/>
    <property type="match status" value="1"/>
</dbReference>
<dbReference type="AlphaFoldDB" id="A0A0R0CFQ2"/>
<dbReference type="PATRIC" id="fig|344882.3.peg.872"/>
<accession>A0A0R0CFQ2</accession>
<dbReference type="Pfam" id="PF00106">
    <property type="entry name" value="adh_short"/>
    <property type="match status" value="1"/>
</dbReference>
<dbReference type="InterPro" id="IPR036291">
    <property type="entry name" value="NAD(P)-bd_dom_sf"/>
</dbReference>
<dbReference type="GO" id="GO:0016020">
    <property type="term" value="C:membrane"/>
    <property type="evidence" value="ECO:0007669"/>
    <property type="project" value="TreeGrafter"/>
</dbReference>
<keyword evidence="4" id="KW-1185">Reference proteome</keyword>
<organism evidence="3 4">
    <name type="scientific">Pseudoxanthomonas dokdonensis</name>
    <dbReference type="NCBI Taxonomy" id="344882"/>
    <lineage>
        <taxon>Bacteria</taxon>
        <taxon>Pseudomonadati</taxon>
        <taxon>Pseudomonadota</taxon>
        <taxon>Gammaproteobacteria</taxon>
        <taxon>Lysobacterales</taxon>
        <taxon>Lysobacteraceae</taxon>
        <taxon>Pseudoxanthomonas</taxon>
    </lineage>
</organism>
<evidence type="ECO:0000256" key="1">
    <source>
        <dbReference type="ARBA" id="ARBA00006484"/>
    </source>
</evidence>
<dbReference type="Gene3D" id="3.40.50.720">
    <property type="entry name" value="NAD(P)-binding Rossmann-like Domain"/>
    <property type="match status" value="1"/>
</dbReference>
<dbReference type="GO" id="GO:0016491">
    <property type="term" value="F:oxidoreductase activity"/>
    <property type="evidence" value="ECO:0007669"/>
    <property type="project" value="UniProtKB-KW"/>
</dbReference>
<dbReference type="PRINTS" id="PR00081">
    <property type="entry name" value="GDHRDH"/>
</dbReference>
<dbReference type="CDD" id="cd05233">
    <property type="entry name" value="SDR_c"/>
    <property type="match status" value="1"/>
</dbReference>
<dbReference type="PANTHER" id="PTHR44196:SF1">
    <property type="entry name" value="DEHYDROGENASE_REDUCTASE SDR FAMILY MEMBER 7B"/>
    <property type="match status" value="1"/>
</dbReference>
<keyword evidence="2" id="KW-0560">Oxidoreductase</keyword>
<gene>
    <name evidence="3" type="ORF">ABB29_12475</name>
</gene>
<proteinExistence type="inferred from homology"/>
<evidence type="ECO:0000256" key="2">
    <source>
        <dbReference type="ARBA" id="ARBA00023002"/>
    </source>
</evidence>
<dbReference type="EMBL" id="LDJL01000012">
    <property type="protein sequence ID" value="KRG68601.1"/>
    <property type="molecule type" value="Genomic_DNA"/>
</dbReference>
<dbReference type="RefSeq" id="WP_057659573.1">
    <property type="nucleotide sequence ID" value="NZ_LDJL01000012.1"/>
</dbReference>
<dbReference type="SUPFAM" id="SSF51735">
    <property type="entry name" value="NAD(P)-binding Rossmann-fold domains"/>
    <property type="match status" value="1"/>
</dbReference>
<dbReference type="InterPro" id="IPR002347">
    <property type="entry name" value="SDR_fam"/>
</dbReference>
<dbReference type="InterPro" id="IPR020904">
    <property type="entry name" value="Sc_DH/Rdtase_CS"/>
</dbReference>
<dbReference type="Proteomes" id="UP000052052">
    <property type="component" value="Unassembled WGS sequence"/>
</dbReference>
<sequence>MRLHGKQVVLTGASGGIGSALCAQLVKRGATVLAVGRSRERLQRLAMQAPSGQVVPVVADLASAEGRQHLREQAQAHTPSSLILAHAQSAFGMFEGQSEADLQRLLETNLTAPMLLLNALLPILQRQPQASVVAIGSTFGSLGFPGFSAYSASKFGLRGLFEALAREYADRPVEFLYLSPRATRTPFNNAAVEALNHELKVAQDDPEVVAASLADAIERGDRRLQIGWPEKLFARINGVLPSLVDGSLRKQLAVVRRHAGTTVADPLSHGEPHHETSPSP</sequence>